<dbReference type="InterPro" id="IPR021494">
    <property type="entry name" value="DUF3149"/>
</dbReference>
<keyword evidence="1" id="KW-0472">Membrane</keyword>
<dbReference type="AlphaFoldDB" id="H5T8N8"/>
<evidence type="ECO:0000256" key="1">
    <source>
        <dbReference type="SAM" id="Phobius"/>
    </source>
</evidence>
<protein>
    <recommendedName>
        <fullName evidence="4">DUF3149 domain-containing protein</fullName>
    </recommendedName>
</protein>
<keyword evidence="3" id="KW-1185">Reference proteome</keyword>
<evidence type="ECO:0000313" key="3">
    <source>
        <dbReference type="Proteomes" id="UP000053586"/>
    </source>
</evidence>
<dbReference type="RefSeq" id="WP_006003099.1">
    <property type="nucleotide sequence ID" value="NZ_BAET01000007.1"/>
</dbReference>
<gene>
    <name evidence="2" type="ORF">GPUN_0519</name>
</gene>
<accession>H5T8N8</accession>
<dbReference type="Pfam" id="PF11346">
    <property type="entry name" value="DUF3149"/>
    <property type="match status" value="1"/>
</dbReference>
<comment type="caution">
    <text evidence="2">The sequence shown here is derived from an EMBL/GenBank/DDBJ whole genome shotgun (WGS) entry which is preliminary data.</text>
</comment>
<keyword evidence="1" id="KW-1133">Transmembrane helix</keyword>
<feature type="transmembrane region" description="Helical" evidence="1">
    <location>
        <begin position="12"/>
        <end position="33"/>
    </location>
</feature>
<dbReference type="EMBL" id="BAET01000007">
    <property type="protein sequence ID" value="GAB54665.1"/>
    <property type="molecule type" value="Genomic_DNA"/>
</dbReference>
<evidence type="ECO:0000313" key="2">
    <source>
        <dbReference type="EMBL" id="GAB54665.1"/>
    </source>
</evidence>
<reference evidence="2 3" key="2">
    <citation type="journal article" date="2017" name="Antonie Van Leeuwenhoek">
        <title>Rhizobium rhizosphaerae sp. nov., a novel species isolated from rice rhizosphere.</title>
        <authorList>
            <person name="Zhao J.J."/>
            <person name="Zhang J."/>
            <person name="Zhang R.J."/>
            <person name="Zhang C.W."/>
            <person name="Yin H.Q."/>
            <person name="Zhang X.X."/>
        </authorList>
    </citation>
    <scope>NUCLEOTIDE SEQUENCE [LARGE SCALE GENOMIC DNA]</scope>
    <source>
        <strain evidence="2 3">ACAM 611</strain>
    </source>
</reference>
<sequence>MWNLVFSDPVVWGSILGIVIMIVMAAYYAYLFIHNAKNGL</sequence>
<proteinExistence type="predicted"/>
<dbReference type="Proteomes" id="UP000053586">
    <property type="component" value="Unassembled WGS sequence"/>
</dbReference>
<reference evidence="2 3" key="1">
    <citation type="journal article" date="2012" name="J. Bacteriol.">
        <title>Genome sequence of proteorhodopsin-containing sea ice bacterium Glaciecola punicea ACAM 611T.</title>
        <authorList>
            <person name="Qin Q.-L."/>
            <person name="Xie B.-B."/>
            <person name="Shu Y.-L."/>
            <person name="Rong J.-C."/>
            <person name="Zhao D.-L."/>
            <person name="Zhang X.-Y."/>
            <person name="Chen X.-L."/>
            <person name="Zhou B.-C."/>
            <person name="Zhanga Y.-Z."/>
        </authorList>
    </citation>
    <scope>NUCLEOTIDE SEQUENCE [LARGE SCALE GENOMIC DNA]</scope>
    <source>
        <strain evidence="2 3">ACAM 611</strain>
    </source>
</reference>
<organism evidence="2 3">
    <name type="scientific">Glaciecola punicea ACAM 611</name>
    <dbReference type="NCBI Taxonomy" id="1121923"/>
    <lineage>
        <taxon>Bacteria</taxon>
        <taxon>Pseudomonadati</taxon>
        <taxon>Pseudomonadota</taxon>
        <taxon>Gammaproteobacteria</taxon>
        <taxon>Alteromonadales</taxon>
        <taxon>Alteromonadaceae</taxon>
        <taxon>Glaciecola</taxon>
    </lineage>
</organism>
<name>H5T8N8_9ALTE</name>
<keyword evidence="1" id="KW-0812">Transmembrane</keyword>
<evidence type="ECO:0008006" key="4">
    <source>
        <dbReference type="Google" id="ProtNLM"/>
    </source>
</evidence>
<dbReference type="OrthoDB" id="6336150at2"/>